<dbReference type="CDD" id="cd00009">
    <property type="entry name" value="AAA"/>
    <property type="match status" value="1"/>
</dbReference>
<dbReference type="InterPro" id="IPR002078">
    <property type="entry name" value="Sigma_54_int"/>
</dbReference>
<dbReference type="PRINTS" id="PR01590">
    <property type="entry name" value="HTHFIS"/>
</dbReference>
<dbReference type="GeneID" id="53317360"/>
<dbReference type="OrthoDB" id="9770562at2"/>
<dbReference type="Gene3D" id="1.10.10.60">
    <property type="entry name" value="Homeodomain-like"/>
    <property type="match status" value="1"/>
</dbReference>
<dbReference type="SUPFAM" id="SSF52172">
    <property type="entry name" value="CheY-like"/>
    <property type="match status" value="1"/>
</dbReference>
<protein>
    <submittedName>
        <fullName evidence="11">AAA family ATPase</fullName>
    </submittedName>
</protein>
<keyword evidence="6" id="KW-0010">Activator</keyword>
<evidence type="ECO:0000256" key="6">
    <source>
        <dbReference type="ARBA" id="ARBA00023159"/>
    </source>
</evidence>
<dbReference type="PANTHER" id="PTHR32071:SF21">
    <property type="entry name" value="TRANSCRIPTIONAL REGULATORY PROTEIN FLGR"/>
    <property type="match status" value="1"/>
</dbReference>
<dbReference type="SUPFAM" id="SSF46689">
    <property type="entry name" value="Homeodomain-like"/>
    <property type="match status" value="1"/>
</dbReference>
<evidence type="ECO:0000313" key="11">
    <source>
        <dbReference type="EMBL" id="AMW35353.1"/>
    </source>
</evidence>
<dbReference type="SMART" id="SM00382">
    <property type="entry name" value="AAA"/>
    <property type="match status" value="1"/>
</dbReference>
<keyword evidence="8" id="KW-0597">Phosphoprotein</keyword>
<keyword evidence="7" id="KW-0804">Transcription</keyword>
<dbReference type="PANTHER" id="PTHR32071">
    <property type="entry name" value="TRANSCRIPTIONAL REGULATORY PROTEIN"/>
    <property type="match status" value="1"/>
</dbReference>
<dbReference type="InterPro" id="IPR025662">
    <property type="entry name" value="Sigma_54_int_dom_ATP-bd_1"/>
</dbReference>
<dbReference type="SMART" id="SM00448">
    <property type="entry name" value="REC"/>
    <property type="match status" value="1"/>
</dbReference>
<evidence type="ECO:0000313" key="12">
    <source>
        <dbReference type="Proteomes" id="UP000076066"/>
    </source>
</evidence>
<feature type="domain" description="Response regulatory" evidence="10">
    <location>
        <begin position="2"/>
        <end position="114"/>
    </location>
</feature>
<dbReference type="InterPro" id="IPR009057">
    <property type="entry name" value="Homeodomain-like_sf"/>
</dbReference>
<keyword evidence="12" id="KW-1185">Reference proteome</keyword>
<organism evidence="11 12">
    <name type="scientific">Haematospirillum jordaniae</name>
    <dbReference type="NCBI Taxonomy" id="1549855"/>
    <lineage>
        <taxon>Bacteria</taxon>
        <taxon>Pseudomonadati</taxon>
        <taxon>Pseudomonadota</taxon>
        <taxon>Alphaproteobacteria</taxon>
        <taxon>Rhodospirillales</taxon>
        <taxon>Novispirillaceae</taxon>
        <taxon>Haematospirillum</taxon>
    </lineage>
</organism>
<dbReference type="Gene3D" id="3.40.50.300">
    <property type="entry name" value="P-loop containing nucleotide triphosphate hydrolases"/>
    <property type="match status" value="1"/>
</dbReference>
<dbReference type="KEGG" id="hjo:AY555_09365"/>
<evidence type="ECO:0000259" key="10">
    <source>
        <dbReference type="PROSITE" id="PS50110"/>
    </source>
</evidence>
<evidence type="ECO:0000256" key="1">
    <source>
        <dbReference type="ARBA" id="ARBA00022741"/>
    </source>
</evidence>
<feature type="domain" description="Sigma-54 factor interaction" evidence="9">
    <location>
        <begin position="120"/>
        <end position="349"/>
    </location>
</feature>
<accession>A0A143DGD1</accession>
<dbReference type="Gene3D" id="1.10.8.60">
    <property type="match status" value="1"/>
</dbReference>
<feature type="modified residue" description="4-aspartylphosphate" evidence="8">
    <location>
        <position position="52"/>
    </location>
</feature>
<dbReference type="GO" id="GO:0006355">
    <property type="term" value="P:regulation of DNA-templated transcription"/>
    <property type="evidence" value="ECO:0007669"/>
    <property type="project" value="InterPro"/>
</dbReference>
<dbReference type="InterPro" id="IPR002197">
    <property type="entry name" value="HTH_Fis"/>
</dbReference>
<sequence>MRLLIVGSLGGQIGAASQIAMRRGAKVSQADDIHAALTQLRSGHGADLMMVDIGLDIRLLVASLESERISVPVVACGVSTDTKAAVEAIRAGAKEYVPLPPDPELIAAVLAAVVQQDNTIIFRDPSMQKIMDLANQVAPSEAGILIVGESGTGKELVARHIHQKSRRANRVFVAVNCAAIPENLLESELFGHEKGAFTGAIARRIGKFEEATGGTLLLDEISEIDVRLQAKLLRVLQERELTRVGGNQSVKVDVRILATSNRNLQEEVRKGTFREDLFFRLNVVTLSLPPLRDRPKDIEILAKHFAEKYAALNKVPARPIAANAMEALQRHIWKGNVRELENTIHRSVLLARSDTIDRDAILLTEDGENVPNPNGSIGTLVGRTVADVERDLIIDTLRHTLGNRTHAANILGISIRTLRNKLRLYTDQGLPVPPPTGGEADVPA</sequence>
<keyword evidence="3" id="KW-0902">Two-component regulatory system</keyword>
<dbReference type="GO" id="GO:0043565">
    <property type="term" value="F:sequence-specific DNA binding"/>
    <property type="evidence" value="ECO:0007669"/>
    <property type="project" value="InterPro"/>
</dbReference>
<evidence type="ECO:0000256" key="3">
    <source>
        <dbReference type="ARBA" id="ARBA00023012"/>
    </source>
</evidence>
<dbReference type="PROSITE" id="PS50045">
    <property type="entry name" value="SIGMA54_INTERACT_4"/>
    <property type="match status" value="1"/>
</dbReference>
<dbReference type="Pfam" id="PF00158">
    <property type="entry name" value="Sigma54_activat"/>
    <property type="match status" value="1"/>
</dbReference>
<dbReference type="EMBL" id="CP014525">
    <property type="protein sequence ID" value="AMW35353.1"/>
    <property type="molecule type" value="Genomic_DNA"/>
</dbReference>
<dbReference type="InterPro" id="IPR001789">
    <property type="entry name" value="Sig_transdc_resp-reg_receiver"/>
</dbReference>
<dbReference type="InterPro" id="IPR003593">
    <property type="entry name" value="AAA+_ATPase"/>
</dbReference>
<dbReference type="Pfam" id="PF02954">
    <property type="entry name" value="HTH_8"/>
    <property type="match status" value="1"/>
</dbReference>
<evidence type="ECO:0000256" key="4">
    <source>
        <dbReference type="ARBA" id="ARBA00023015"/>
    </source>
</evidence>
<dbReference type="Pfam" id="PF25601">
    <property type="entry name" value="AAA_lid_14"/>
    <property type="match status" value="1"/>
</dbReference>
<name>A0A143DGD1_9PROT</name>
<dbReference type="PROSITE" id="PS50110">
    <property type="entry name" value="RESPONSE_REGULATORY"/>
    <property type="match status" value="1"/>
</dbReference>
<dbReference type="SUPFAM" id="SSF52540">
    <property type="entry name" value="P-loop containing nucleoside triphosphate hydrolases"/>
    <property type="match status" value="1"/>
</dbReference>
<dbReference type="InterPro" id="IPR011006">
    <property type="entry name" value="CheY-like_superfamily"/>
</dbReference>
<gene>
    <name evidence="11" type="ORF">AY555_09365</name>
</gene>
<dbReference type="InterPro" id="IPR027417">
    <property type="entry name" value="P-loop_NTPase"/>
</dbReference>
<keyword evidence="5" id="KW-0238">DNA-binding</keyword>
<proteinExistence type="predicted"/>
<evidence type="ECO:0000256" key="8">
    <source>
        <dbReference type="PROSITE-ProRule" id="PRU00169"/>
    </source>
</evidence>
<dbReference type="STRING" id="1549855.AY555_09365"/>
<dbReference type="GO" id="GO:0005524">
    <property type="term" value="F:ATP binding"/>
    <property type="evidence" value="ECO:0007669"/>
    <property type="project" value="UniProtKB-KW"/>
</dbReference>
<dbReference type="Proteomes" id="UP000076066">
    <property type="component" value="Chromosome"/>
</dbReference>
<keyword evidence="2" id="KW-0067">ATP-binding</keyword>
<dbReference type="PROSITE" id="PS00675">
    <property type="entry name" value="SIGMA54_INTERACT_1"/>
    <property type="match status" value="1"/>
</dbReference>
<dbReference type="RefSeq" id="WP_066135999.1">
    <property type="nucleotide sequence ID" value="NZ_CP014525.1"/>
</dbReference>
<keyword evidence="1" id="KW-0547">Nucleotide-binding</keyword>
<dbReference type="FunFam" id="3.40.50.300:FF:000006">
    <property type="entry name" value="DNA-binding transcriptional regulator NtrC"/>
    <property type="match status" value="1"/>
</dbReference>
<dbReference type="GO" id="GO:0000160">
    <property type="term" value="P:phosphorelay signal transduction system"/>
    <property type="evidence" value="ECO:0007669"/>
    <property type="project" value="UniProtKB-KW"/>
</dbReference>
<evidence type="ECO:0000256" key="2">
    <source>
        <dbReference type="ARBA" id="ARBA00022840"/>
    </source>
</evidence>
<keyword evidence="4" id="KW-0805">Transcription regulation</keyword>
<evidence type="ECO:0000256" key="5">
    <source>
        <dbReference type="ARBA" id="ARBA00023125"/>
    </source>
</evidence>
<evidence type="ECO:0000259" key="9">
    <source>
        <dbReference type="PROSITE" id="PS50045"/>
    </source>
</evidence>
<dbReference type="AlphaFoldDB" id="A0A143DGD1"/>
<evidence type="ECO:0000256" key="7">
    <source>
        <dbReference type="ARBA" id="ARBA00023163"/>
    </source>
</evidence>
<dbReference type="Gene3D" id="3.40.50.2300">
    <property type="match status" value="1"/>
</dbReference>
<dbReference type="InterPro" id="IPR058031">
    <property type="entry name" value="AAA_lid_NorR"/>
</dbReference>
<reference evidence="11 12" key="1">
    <citation type="submission" date="2016-02" db="EMBL/GenBank/DDBJ databases">
        <title>Complete Genome of H5569, the type strain of the newly described species Haematospirillium jordaniae.</title>
        <authorList>
            <person name="Nicholson A.C."/>
            <person name="Humrighouse B.W."/>
            <person name="Loparov V."/>
            <person name="McQuiston J.R."/>
        </authorList>
    </citation>
    <scope>NUCLEOTIDE SEQUENCE [LARGE SCALE GENOMIC DNA]</scope>
    <source>
        <strain evidence="11 12">H5569</strain>
    </source>
</reference>